<feature type="compositionally biased region" description="Acidic residues" evidence="10">
    <location>
        <begin position="476"/>
        <end position="495"/>
    </location>
</feature>
<keyword evidence="15" id="KW-1185">Reference proteome</keyword>
<evidence type="ECO:0000259" key="13">
    <source>
        <dbReference type="Pfam" id="PF08345"/>
    </source>
</evidence>
<keyword evidence="7 11" id="KW-0472">Membrane</keyword>
<evidence type="ECO:0000256" key="4">
    <source>
        <dbReference type="ARBA" id="ARBA00022475"/>
    </source>
</evidence>
<evidence type="ECO:0000256" key="3">
    <source>
        <dbReference type="ARBA" id="ARBA00007971"/>
    </source>
</evidence>
<evidence type="ECO:0000313" key="15">
    <source>
        <dbReference type="Proteomes" id="UP001148125"/>
    </source>
</evidence>
<keyword evidence="14" id="KW-0966">Cell projection</keyword>
<keyword evidence="14" id="KW-0282">Flagellum</keyword>
<dbReference type="RefSeq" id="WP_275117598.1">
    <property type="nucleotide sequence ID" value="NZ_JAOTPO010000003.1"/>
</dbReference>
<reference evidence="14" key="1">
    <citation type="submission" date="2024-05" db="EMBL/GenBank/DDBJ databases">
        <title>Alkalihalobacillus sp. strain MEB203 novel alkaliphilic bacterium from Lonar Lake, India.</title>
        <authorList>
            <person name="Joshi A."/>
            <person name="Thite S."/>
            <person name="Mengade P."/>
        </authorList>
    </citation>
    <scope>NUCLEOTIDE SEQUENCE</scope>
    <source>
        <strain evidence="14">MEB 203</strain>
    </source>
</reference>
<gene>
    <name evidence="14" type="primary">fliF</name>
    <name evidence="14" type="ORF">N7Z68_06195</name>
</gene>
<dbReference type="InterPro" id="IPR006182">
    <property type="entry name" value="FliF_N_dom"/>
</dbReference>
<evidence type="ECO:0000256" key="8">
    <source>
        <dbReference type="ARBA" id="ARBA00023143"/>
    </source>
</evidence>
<dbReference type="Proteomes" id="UP001148125">
    <property type="component" value="Unassembled WGS sequence"/>
</dbReference>
<name>A0ABT5VBY1_9BACI</name>
<organism evidence="14 15">
    <name type="scientific">Alkalihalobacterium chitinilyticum</name>
    <dbReference type="NCBI Taxonomy" id="2980103"/>
    <lineage>
        <taxon>Bacteria</taxon>
        <taxon>Bacillati</taxon>
        <taxon>Bacillota</taxon>
        <taxon>Bacilli</taxon>
        <taxon>Bacillales</taxon>
        <taxon>Bacillaceae</taxon>
        <taxon>Alkalihalobacterium</taxon>
    </lineage>
</organism>
<keyword evidence="8 9" id="KW-0975">Bacterial flagellum</keyword>
<dbReference type="InterPro" id="IPR000067">
    <property type="entry name" value="FlgMring_FliF"/>
</dbReference>
<keyword evidence="4" id="KW-1003">Cell membrane</keyword>
<dbReference type="Gene3D" id="3.30.300.30">
    <property type="match status" value="1"/>
</dbReference>
<evidence type="ECO:0000256" key="1">
    <source>
        <dbReference type="ARBA" id="ARBA00004117"/>
    </source>
</evidence>
<protein>
    <recommendedName>
        <fullName evidence="9">Flagellar M-ring protein</fullName>
    </recommendedName>
</protein>
<evidence type="ECO:0000256" key="9">
    <source>
        <dbReference type="PIRNR" id="PIRNR004862"/>
    </source>
</evidence>
<feature type="transmembrane region" description="Helical" evidence="11">
    <location>
        <begin position="25"/>
        <end position="45"/>
    </location>
</feature>
<dbReference type="Pfam" id="PF08345">
    <property type="entry name" value="YscJ_FliF_C"/>
    <property type="match status" value="1"/>
</dbReference>
<dbReference type="InterPro" id="IPR013556">
    <property type="entry name" value="Flag_M-ring_C"/>
</dbReference>
<evidence type="ECO:0000256" key="2">
    <source>
        <dbReference type="ARBA" id="ARBA00004651"/>
    </source>
</evidence>
<dbReference type="InterPro" id="IPR043427">
    <property type="entry name" value="YscJ/FliF"/>
</dbReference>
<comment type="caution">
    <text evidence="14">The sequence shown here is derived from an EMBL/GenBank/DDBJ whole genome shotgun (WGS) entry which is preliminary data.</text>
</comment>
<sequence length="526" mass="59018">MNDKLVEYKEKSINFWKERTSAQKGIFIGSILMLITMIILLTIFGTRSSFVPLYSNLSVQETGQIKETLDARGIASEISANGTTISVPETMVDTLKVELAAEGIPRSGSIDYGFFRDRMGIGITDNEFSLMERAAVQTELGNLIRNIDGVNGANVMITLPEERIWVSDELMTASASIVINTAPGYTLEPSQVRALFHLVSKSVPNLPIENIVIMNQMFEHFEYKDENSQDFSTMTAYEHQRKIKQDIERDLQRQLTQMLGTMMGRDSVLVSVTTDIDFTQENRQEDLVAPVDEENMEGLAVSIERITETYEGDEIPEGGVAGTGEAIPGYPGVVGAGGGSYEKIEERVNNDVNRIRREIVESPYKIRDLGIQVMVEPPEGQDELPIERLNDIQQILSTIVRTSIDGNLASELTPEDINDKIFVSAQQFRGKVDVPQMPEQTVPTWLYVVGGLLVGIIILLIFLLMKKKKRNEEEEEAFLEPITEEIPDIPNEEDSASATKRKQLERMAREKPDEFAKLVRTWLSDD</sequence>
<comment type="function">
    <text evidence="9">The M ring may be actively involved in energy transduction.</text>
</comment>
<dbReference type="NCBIfam" id="TIGR00206">
    <property type="entry name" value="fliF"/>
    <property type="match status" value="1"/>
</dbReference>
<evidence type="ECO:0000313" key="14">
    <source>
        <dbReference type="EMBL" id="MDE5412969.1"/>
    </source>
</evidence>
<evidence type="ECO:0000256" key="10">
    <source>
        <dbReference type="SAM" id="MobiDB-lite"/>
    </source>
</evidence>
<dbReference type="Pfam" id="PF01514">
    <property type="entry name" value="YscJ_FliF"/>
    <property type="match status" value="1"/>
</dbReference>
<proteinExistence type="inferred from homology"/>
<dbReference type="PANTHER" id="PTHR30046:SF0">
    <property type="entry name" value="FLAGELLAR M-RING PROTEIN"/>
    <property type="match status" value="1"/>
</dbReference>
<keyword evidence="5 11" id="KW-0812">Transmembrane</keyword>
<evidence type="ECO:0000256" key="6">
    <source>
        <dbReference type="ARBA" id="ARBA00022989"/>
    </source>
</evidence>
<evidence type="ECO:0000256" key="11">
    <source>
        <dbReference type="SAM" id="Phobius"/>
    </source>
</evidence>
<keyword evidence="14" id="KW-0969">Cilium</keyword>
<dbReference type="EMBL" id="JAOTPO010000003">
    <property type="protein sequence ID" value="MDE5412969.1"/>
    <property type="molecule type" value="Genomic_DNA"/>
</dbReference>
<dbReference type="PIRSF" id="PIRSF004862">
    <property type="entry name" value="FliF"/>
    <property type="match status" value="1"/>
</dbReference>
<feature type="domain" description="Flagellar M-ring C-terminal" evidence="13">
    <location>
        <begin position="259"/>
        <end position="398"/>
    </location>
</feature>
<accession>A0ABT5VBY1</accession>
<keyword evidence="6 11" id="KW-1133">Transmembrane helix</keyword>
<feature type="region of interest" description="Disordered" evidence="10">
    <location>
        <begin position="476"/>
        <end position="509"/>
    </location>
</feature>
<dbReference type="PRINTS" id="PR01009">
    <property type="entry name" value="FLGMRINGFLIF"/>
</dbReference>
<evidence type="ECO:0000256" key="5">
    <source>
        <dbReference type="ARBA" id="ARBA00022692"/>
    </source>
</evidence>
<evidence type="ECO:0000259" key="12">
    <source>
        <dbReference type="Pfam" id="PF01514"/>
    </source>
</evidence>
<dbReference type="InterPro" id="IPR045851">
    <property type="entry name" value="AMP-bd_C_sf"/>
</dbReference>
<feature type="transmembrane region" description="Helical" evidence="11">
    <location>
        <begin position="445"/>
        <end position="465"/>
    </location>
</feature>
<evidence type="ECO:0000256" key="7">
    <source>
        <dbReference type="ARBA" id="ARBA00023136"/>
    </source>
</evidence>
<feature type="domain" description="Flagellar M-ring N-terminal" evidence="12">
    <location>
        <begin position="46"/>
        <end position="219"/>
    </location>
</feature>
<comment type="subcellular location">
    <subcellularLocation>
        <location evidence="1 9">Bacterial flagellum basal body</location>
    </subcellularLocation>
    <subcellularLocation>
        <location evidence="2">Cell membrane</location>
        <topology evidence="2">Multi-pass membrane protein</topology>
    </subcellularLocation>
</comment>
<comment type="similarity">
    <text evidence="3 9">Belongs to the FliF family.</text>
</comment>
<dbReference type="PANTHER" id="PTHR30046">
    <property type="entry name" value="FLAGELLAR M-RING PROTEIN"/>
    <property type="match status" value="1"/>
</dbReference>